<evidence type="ECO:0000313" key="2">
    <source>
        <dbReference type="Proteomes" id="UP000030653"/>
    </source>
</evidence>
<protein>
    <submittedName>
        <fullName evidence="1">Uncharacterized protein</fullName>
    </submittedName>
</protein>
<dbReference type="OrthoDB" id="3362371at2759"/>
<dbReference type="RefSeq" id="XP_040632274.1">
    <property type="nucleotide sequence ID" value="XM_040767829.1"/>
</dbReference>
<sequence>MNHLEAVTPALPSLLHHGIDQPLNLLVPSIFNPPLDAASAATKSPTTIDMPILDASTGKVVDTSLTDGQNLMSSILAPPPQAPHSSRGSKKFMHDSSTGVVETAFDTTIEQNAHGTLIGIHLTNPRAYPLSRPSTCSTNTSSKTCMTTTHASFISLSSSASAQMGQRRAGLQPETAEQTQGAGSLARQTNGAGITIQTPSADVTYAPSAHSASPTWGVLDPSYYAFLRTAPFVD</sequence>
<dbReference type="AlphaFoldDB" id="M5GAJ7"/>
<name>M5GAJ7_DACPD</name>
<accession>M5GAJ7</accession>
<dbReference type="GeneID" id="63682891"/>
<gene>
    <name evidence="1" type="ORF">DACRYDRAFT_103867</name>
</gene>
<proteinExistence type="predicted"/>
<evidence type="ECO:0000313" key="1">
    <source>
        <dbReference type="EMBL" id="EJU05380.1"/>
    </source>
</evidence>
<dbReference type="EMBL" id="JH795856">
    <property type="protein sequence ID" value="EJU05380.1"/>
    <property type="molecule type" value="Genomic_DNA"/>
</dbReference>
<keyword evidence="2" id="KW-1185">Reference proteome</keyword>
<dbReference type="HOGENOM" id="CLU_1184969_0_0_1"/>
<reference evidence="1 2" key="1">
    <citation type="journal article" date="2012" name="Science">
        <title>The Paleozoic origin of enzymatic lignin decomposition reconstructed from 31 fungal genomes.</title>
        <authorList>
            <person name="Floudas D."/>
            <person name="Binder M."/>
            <person name="Riley R."/>
            <person name="Barry K."/>
            <person name="Blanchette R.A."/>
            <person name="Henrissat B."/>
            <person name="Martinez A.T."/>
            <person name="Otillar R."/>
            <person name="Spatafora J.W."/>
            <person name="Yadav J.S."/>
            <person name="Aerts A."/>
            <person name="Benoit I."/>
            <person name="Boyd A."/>
            <person name="Carlson A."/>
            <person name="Copeland A."/>
            <person name="Coutinho P.M."/>
            <person name="de Vries R.P."/>
            <person name="Ferreira P."/>
            <person name="Findley K."/>
            <person name="Foster B."/>
            <person name="Gaskell J."/>
            <person name="Glotzer D."/>
            <person name="Gorecki P."/>
            <person name="Heitman J."/>
            <person name="Hesse C."/>
            <person name="Hori C."/>
            <person name="Igarashi K."/>
            <person name="Jurgens J.A."/>
            <person name="Kallen N."/>
            <person name="Kersten P."/>
            <person name="Kohler A."/>
            <person name="Kuees U."/>
            <person name="Kumar T.K.A."/>
            <person name="Kuo A."/>
            <person name="LaButti K."/>
            <person name="Larrondo L.F."/>
            <person name="Lindquist E."/>
            <person name="Ling A."/>
            <person name="Lombard V."/>
            <person name="Lucas S."/>
            <person name="Lundell T."/>
            <person name="Martin R."/>
            <person name="McLaughlin D.J."/>
            <person name="Morgenstern I."/>
            <person name="Morin E."/>
            <person name="Murat C."/>
            <person name="Nagy L.G."/>
            <person name="Nolan M."/>
            <person name="Ohm R.A."/>
            <person name="Patyshakuliyeva A."/>
            <person name="Rokas A."/>
            <person name="Ruiz-Duenas F.J."/>
            <person name="Sabat G."/>
            <person name="Salamov A."/>
            <person name="Samejima M."/>
            <person name="Schmutz J."/>
            <person name="Slot J.C."/>
            <person name="St John F."/>
            <person name="Stenlid J."/>
            <person name="Sun H."/>
            <person name="Sun S."/>
            <person name="Syed K."/>
            <person name="Tsang A."/>
            <person name="Wiebenga A."/>
            <person name="Young D."/>
            <person name="Pisabarro A."/>
            <person name="Eastwood D.C."/>
            <person name="Martin F."/>
            <person name="Cullen D."/>
            <person name="Grigoriev I.V."/>
            <person name="Hibbett D.S."/>
        </authorList>
    </citation>
    <scope>NUCLEOTIDE SEQUENCE [LARGE SCALE GENOMIC DNA]</scope>
    <source>
        <strain evidence="1 2">DJM-731 SS1</strain>
    </source>
</reference>
<dbReference type="Proteomes" id="UP000030653">
    <property type="component" value="Unassembled WGS sequence"/>
</dbReference>
<organism evidence="1 2">
    <name type="scientific">Dacryopinax primogenitus (strain DJM 731)</name>
    <name type="common">Brown rot fungus</name>
    <dbReference type="NCBI Taxonomy" id="1858805"/>
    <lineage>
        <taxon>Eukaryota</taxon>
        <taxon>Fungi</taxon>
        <taxon>Dikarya</taxon>
        <taxon>Basidiomycota</taxon>
        <taxon>Agaricomycotina</taxon>
        <taxon>Dacrymycetes</taxon>
        <taxon>Dacrymycetales</taxon>
        <taxon>Dacrymycetaceae</taxon>
        <taxon>Dacryopinax</taxon>
    </lineage>
</organism>